<dbReference type="Proteomes" id="UP000280444">
    <property type="component" value="Unassembled WGS sequence"/>
</dbReference>
<evidence type="ECO:0000313" key="5">
    <source>
        <dbReference type="EMBL" id="RRC94737.1"/>
    </source>
</evidence>
<dbReference type="GO" id="GO:0006355">
    <property type="term" value="P:regulation of DNA-templated transcription"/>
    <property type="evidence" value="ECO:0007669"/>
    <property type="project" value="InterPro"/>
</dbReference>
<accession>A0A3P1SCP8</accession>
<dbReference type="PROSITE" id="PS00622">
    <property type="entry name" value="HTH_LUXR_1"/>
    <property type="match status" value="1"/>
</dbReference>
<evidence type="ECO:0000256" key="1">
    <source>
        <dbReference type="ARBA" id="ARBA00023125"/>
    </source>
</evidence>
<dbReference type="GO" id="GO:0003677">
    <property type="term" value="F:DNA binding"/>
    <property type="evidence" value="ECO:0007669"/>
    <property type="project" value="UniProtKB-KW"/>
</dbReference>
<dbReference type="AlphaFoldDB" id="A0A3P1SCP8"/>
<evidence type="ECO:0000313" key="6">
    <source>
        <dbReference type="Proteomes" id="UP000280444"/>
    </source>
</evidence>
<dbReference type="OrthoDB" id="9808843at2"/>
<dbReference type="Gene3D" id="3.40.50.2300">
    <property type="match status" value="1"/>
</dbReference>
<dbReference type="PANTHER" id="PTHR43214">
    <property type="entry name" value="TWO-COMPONENT RESPONSE REGULATOR"/>
    <property type="match status" value="1"/>
</dbReference>
<protein>
    <submittedName>
        <fullName evidence="5">DNA-binding response regulator</fullName>
    </submittedName>
</protein>
<dbReference type="PANTHER" id="PTHR43214:SF42">
    <property type="entry name" value="TRANSCRIPTIONAL REGULATORY PROTEIN DESR"/>
    <property type="match status" value="1"/>
</dbReference>
<dbReference type="SMART" id="SM00448">
    <property type="entry name" value="REC"/>
    <property type="match status" value="1"/>
</dbReference>
<dbReference type="SUPFAM" id="SSF52172">
    <property type="entry name" value="CheY-like"/>
    <property type="match status" value="1"/>
</dbReference>
<reference evidence="5 6" key="1">
    <citation type="submission" date="2018-11" db="EMBL/GenBank/DDBJ databases">
        <title>Genomes From Bacteria Associated with the Canine Oral Cavity: a Test Case for Automated Genome-Based Taxonomic Assignment.</title>
        <authorList>
            <person name="Coil D.A."/>
            <person name="Jospin G."/>
            <person name="Darling A.E."/>
            <person name="Wallis C."/>
            <person name="Davis I.J."/>
            <person name="Harris S."/>
            <person name="Eisen J.A."/>
            <person name="Holcombe L.J."/>
            <person name="O'Flynn C."/>
        </authorList>
    </citation>
    <scope>NUCLEOTIDE SEQUENCE [LARGE SCALE GENOMIC DNA]</scope>
    <source>
        <strain evidence="5 6">OH770</strain>
    </source>
</reference>
<proteinExistence type="predicted"/>
<dbReference type="InterPro" id="IPR011006">
    <property type="entry name" value="CheY-like_superfamily"/>
</dbReference>
<dbReference type="SUPFAM" id="SSF46894">
    <property type="entry name" value="C-terminal effector domain of the bipartite response regulators"/>
    <property type="match status" value="1"/>
</dbReference>
<keyword evidence="2" id="KW-0597">Phosphoprotein</keyword>
<feature type="domain" description="HTH luxR-type" evidence="3">
    <location>
        <begin position="152"/>
        <end position="217"/>
    </location>
</feature>
<keyword evidence="6" id="KW-1185">Reference proteome</keyword>
<name>A0A3P1SCP8_9ACTO</name>
<comment type="caution">
    <text evidence="5">The sequence shown here is derived from an EMBL/GenBank/DDBJ whole genome shotgun (WGS) entry which is preliminary data.</text>
</comment>
<dbReference type="InterPro" id="IPR000792">
    <property type="entry name" value="Tscrpt_reg_LuxR_C"/>
</dbReference>
<dbReference type="RefSeq" id="WP_124871563.1">
    <property type="nucleotide sequence ID" value="NZ_RQZF01000010.1"/>
</dbReference>
<sequence length="219" mass="22600">MTAPIRVVVVDDQAMVRGALASLLSLEDDIEVCGQAANGAEAIALLAELTGGSAQAPSAPKPSPGVDILLTDIEMPVMDGIATTEAVHARFPHVRILVLTTFGRPGYVQRALNAGASGFLVKDAPSEELAEAIRRVHAGLRQVDPSLAVEALTAGASPLTDREVEILREVARGGTVADIAQEVGLSQGTVRNHISAAMAKTGARTRAEAAAQATANGWL</sequence>
<organism evidence="5 6">
    <name type="scientific">Schaalia canis</name>
    <dbReference type="NCBI Taxonomy" id="100469"/>
    <lineage>
        <taxon>Bacteria</taxon>
        <taxon>Bacillati</taxon>
        <taxon>Actinomycetota</taxon>
        <taxon>Actinomycetes</taxon>
        <taxon>Actinomycetales</taxon>
        <taxon>Actinomycetaceae</taxon>
        <taxon>Schaalia</taxon>
    </lineage>
</organism>
<evidence type="ECO:0000259" key="4">
    <source>
        <dbReference type="PROSITE" id="PS50110"/>
    </source>
</evidence>
<dbReference type="Pfam" id="PF00196">
    <property type="entry name" value="GerE"/>
    <property type="match status" value="1"/>
</dbReference>
<feature type="domain" description="Response regulatory" evidence="4">
    <location>
        <begin position="6"/>
        <end position="137"/>
    </location>
</feature>
<dbReference type="InterPro" id="IPR016032">
    <property type="entry name" value="Sig_transdc_resp-reg_C-effctor"/>
</dbReference>
<evidence type="ECO:0000256" key="2">
    <source>
        <dbReference type="PROSITE-ProRule" id="PRU00169"/>
    </source>
</evidence>
<dbReference type="PROSITE" id="PS50043">
    <property type="entry name" value="HTH_LUXR_2"/>
    <property type="match status" value="1"/>
</dbReference>
<dbReference type="Pfam" id="PF00072">
    <property type="entry name" value="Response_reg"/>
    <property type="match status" value="1"/>
</dbReference>
<dbReference type="SMART" id="SM00421">
    <property type="entry name" value="HTH_LUXR"/>
    <property type="match status" value="1"/>
</dbReference>
<dbReference type="InterPro" id="IPR039420">
    <property type="entry name" value="WalR-like"/>
</dbReference>
<feature type="modified residue" description="4-aspartylphosphate" evidence="2">
    <location>
        <position position="72"/>
    </location>
</feature>
<keyword evidence="1 5" id="KW-0238">DNA-binding</keyword>
<dbReference type="CDD" id="cd06170">
    <property type="entry name" value="LuxR_C_like"/>
    <property type="match status" value="1"/>
</dbReference>
<dbReference type="PRINTS" id="PR00038">
    <property type="entry name" value="HTHLUXR"/>
</dbReference>
<dbReference type="PROSITE" id="PS50110">
    <property type="entry name" value="RESPONSE_REGULATORY"/>
    <property type="match status" value="1"/>
</dbReference>
<dbReference type="GO" id="GO:0000160">
    <property type="term" value="P:phosphorelay signal transduction system"/>
    <property type="evidence" value="ECO:0007669"/>
    <property type="project" value="InterPro"/>
</dbReference>
<dbReference type="InterPro" id="IPR001789">
    <property type="entry name" value="Sig_transdc_resp-reg_receiver"/>
</dbReference>
<evidence type="ECO:0000259" key="3">
    <source>
        <dbReference type="PROSITE" id="PS50043"/>
    </source>
</evidence>
<dbReference type="EMBL" id="RQZF01000010">
    <property type="protein sequence ID" value="RRC94737.1"/>
    <property type="molecule type" value="Genomic_DNA"/>
</dbReference>
<gene>
    <name evidence="5" type="ORF">EII11_08535</name>
</gene>